<keyword evidence="3" id="KW-0804">Transcription</keyword>
<reference evidence="5 6" key="1">
    <citation type="submission" date="2014-06" db="EMBL/GenBank/DDBJ databases">
        <title>Saccharopolyspora rectivirgula DSM-43113 Genome sequencing.</title>
        <authorList>
            <person name="Barrera C."/>
            <person name="Millon L."/>
            <person name="Rognon B."/>
            <person name="Zaugg C."/>
            <person name="Monod M."/>
        </authorList>
    </citation>
    <scope>NUCLEOTIDE SEQUENCE [LARGE SCALE GENOMIC DNA]</scope>
    <source>
        <strain evidence="5 6">DSM 43113</strain>
    </source>
</reference>
<keyword evidence="1" id="KW-0805">Transcription regulation</keyword>
<dbReference type="GO" id="GO:0003700">
    <property type="term" value="F:DNA-binding transcription factor activity"/>
    <property type="evidence" value="ECO:0007669"/>
    <property type="project" value="TreeGrafter"/>
</dbReference>
<dbReference type="AlphaFoldDB" id="A0A073B1J4"/>
<name>A0A073B1J4_9PSEU</name>
<dbReference type="InterPro" id="IPR050109">
    <property type="entry name" value="HTH-type_TetR-like_transc_reg"/>
</dbReference>
<protein>
    <submittedName>
        <fullName evidence="5">TetR family transcriptional regulator</fullName>
    </submittedName>
</protein>
<keyword evidence="2" id="KW-0238">DNA-binding</keyword>
<evidence type="ECO:0000259" key="4">
    <source>
        <dbReference type="Pfam" id="PF00440"/>
    </source>
</evidence>
<dbReference type="eggNOG" id="COG1309">
    <property type="taxonomic scope" value="Bacteria"/>
</dbReference>
<organism evidence="5 6">
    <name type="scientific">Saccharopolyspora rectivirgula</name>
    <dbReference type="NCBI Taxonomy" id="28042"/>
    <lineage>
        <taxon>Bacteria</taxon>
        <taxon>Bacillati</taxon>
        <taxon>Actinomycetota</taxon>
        <taxon>Actinomycetes</taxon>
        <taxon>Pseudonocardiales</taxon>
        <taxon>Pseudonocardiaceae</taxon>
        <taxon>Saccharopolyspora</taxon>
    </lineage>
</organism>
<evidence type="ECO:0000313" key="6">
    <source>
        <dbReference type="Proteomes" id="UP000031419"/>
    </source>
</evidence>
<evidence type="ECO:0000313" key="5">
    <source>
        <dbReference type="EMBL" id="KEI45888.1"/>
    </source>
</evidence>
<dbReference type="InterPro" id="IPR009057">
    <property type="entry name" value="Homeodomain-like_sf"/>
</dbReference>
<gene>
    <name evidence="5" type="ORF">GU90_01420</name>
</gene>
<evidence type="ECO:0000256" key="2">
    <source>
        <dbReference type="ARBA" id="ARBA00023125"/>
    </source>
</evidence>
<dbReference type="PANTHER" id="PTHR30055">
    <property type="entry name" value="HTH-TYPE TRANSCRIPTIONAL REGULATOR RUTR"/>
    <property type="match status" value="1"/>
</dbReference>
<dbReference type="EMBL" id="JNVU01000005">
    <property type="protein sequence ID" value="KEI45888.1"/>
    <property type="molecule type" value="Genomic_DNA"/>
</dbReference>
<dbReference type="PANTHER" id="PTHR30055:SF234">
    <property type="entry name" value="HTH-TYPE TRANSCRIPTIONAL REGULATOR BETI"/>
    <property type="match status" value="1"/>
</dbReference>
<evidence type="ECO:0000256" key="1">
    <source>
        <dbReference type="ARBA" id="ARBA00023015"/>
    </source>
</evidence>
<feature type="domain" description="HTH tetR-type" evidence="4">
    <location>
        <begin position="21"/>
        <end position="68"/>
    </location>
</feature>
<accession>A0A073B1J4</accession>
<proteinExistence type="predicted"/>
<dbReference type="STRING" id="28042.GU90_01420"/>
<evidence type="ECO:0000256" key="3">
    <source>
        <dbReference type="ARBA" id="ARBA00023163"/>
    </source>
</evidence>
<keyword evidence="6" id="KW-1185">Reference proteome</keyword>
<dbReference type="Proteomes" id="UP000031419">
    <property type="component" value="Unassembled WGS sequence"/>
</dbReference>
<sequence>MVIMTGRTARAEQVGMTREAILRAAEQLFAENGVFAVSNRRISQAAGQGNNTAVSYHFGSKVELVRAIVRKHADHIEQLRTRMVAELGAAPELRDWVSCLVRPSTEHLASLGERTWFARFGAQVMADPTLREVMLEESFSSPALHQVLQGMRRCIGDLPDEVLVGRSEMARQLMVYTCAEREYALATGIRTPWSSWHETGTALIDAIVGLWLGPVTEQP</sequence>
<dbReference type="InterPro" id="IPR001647">
    <property type="entry name" value="HTH_TetR"/>
</dbReference>
<dbReference type="Pfam" id="PF00440">
    <property type="entry name" value="TetR_N"/>
    <property type="match status" value="1"/>
</dbReference>
<comment type="caution">
    <text evidence="5">The sequence shown here is derived from an EMBL/GenBank/DDBJ whole genome shotgun (WGS) entry which is preliminary data.</text>
</comment>
<dbReference type="GO" id="GO:0000976">
    <property type="term" value="F:transcription cis-regulatory region binding"/>
    <property type="evidence" value="ECO:0007669"/>
    <property type="project" value="TreeGrafter"/>
</dbReference>
<dbReference type="Gene3D" id="1.10.357.10">
    <property type="entry name" value="Tetracycline Repressor, domain 2"/>
    <property type="match status" value="1"/>
</dbReference>
<dbReference type="SUPFAM" id="SSF46689">
    <property type="entry name" value="Homeodomain-like"/>
    <property type="match status" value="1"/>
</dbReference>